<feature type="compositionally biased region" description="Polar residues" evidence="5">
    <location>
        <begin position="53"/>
        <end position="63"/>
    </location>
</feature>
<dbReference type="InterPro" id="IPR002893">
    <property type="entry name" value="Znf_MYND"/>
</dbReference>
<accession>A0A166QCL3</accession>
<feature type="domain" description="MYND-type" evidence="6">
    <location>
        <begin position="230"/>
        <end position="268"/>
    </location>
</feature>
<organism evidence="7 8">
    <name type="scientific">Athelia psychrophila</name>
    <dbReference type="NCBI Taxonomy" id="1759441"/>
    <lineage>
        <taxon>Eukaryota</taxon>
        <taxon>Fungi</taxon>
        <taxon>Dikarya</taxon>
        <taxon>Basidiomycota</taxon>
        <taxon>Agaricomycotina</taxon>
        <taxon>Agaricomycetes</taxon>
        <taxon>Agaricomycetidae</taxon>
        <taxon>Atheliales</taxon>
        <taxon>Atheliaceae</taxon>
        <taxon>Athelia</taxon>
    </lineage>
</organism>
<keyword evidence="3" id="KW-0862">Zinc</keyword>
<reference evidence="7 8" key="1">
    <citation type="journal article" date="2016" name="Mol. Biol. Evol.">
        <title>Comparative Genomics of Early-Diverging Mushroom-Forming Fungi Provides Insights into the Origins of Lignocellulose Decay Capabilities.</title>
        <authorList>
            <person name="Nagy L.G."/>
            <person name="Riley R."/>
            <person name="Tritt A."/>
            <person name="Adam C."/>
            <person name="Daum C."/>
            <person name="Floudas D."/>
            <person name="Sun H."/>
            <person name="Yadav J.S."/>
            <person name="Pangilinan J."/>
            <person name="Larsson K.H."/>
            <person name="Matsuura K."/>
            <person name="Barry K."/>
            <person name="Labutti K."/>
            <person name="Kuo R."/>
            <person name="Ohm R.A."/>
            <person name="Bhattacharya S.S."/>
            <person name="Shirouzu T."/>
            <person name="Yoshinaga Y."/>
            <person name="Martin F.M."/>
            <person name="Grigoriev I.V."/>
            <person name="Hibbett D.S."/>
        </authorList>
    </citation>
    <scope>NUCLEOTIDE SEQUENCE [LARGE SCALE GENOMIC DNA]</scope>
    <source>
        <strain evidence="7 8">CBS 109695</strain>
    </source>
</reference>
<evidence type="ECO:0000256" key="2">
    <source>
        <dbReference type="ARBA" id="ARBA00022771"/>
    </source>
</evidence>
<evidence type="ECO:0000256" key="5">
    <source>
        <dbReference type="SAM" id="MobiDB-lite"/>
    </source>
</evidence>
<evidence type="ECO:0000259" key="6">
    <source>
        <dbReference type="PROSITE" id="PS50865"/>
    </source>
</evidence>
<feature type="region of interest" description="Disordered" evidence="5">
    <location>
        <begin position="1"/>
        <end position="79"/>
    </location>
</feature>
<dbReference type="SUPFAM" id="SSF144232">
    <property type="entry name" value="HIT/MYND zinc finger-like"/>
    <property type="match status" value="1"/>
</dbReference>
<proteinExistence type="predicted"/>
<dbReference type="PROSITE" id="PS01360">
    <property type="entry name" value="ZF_MYND_1"/>
    <property type="match status" value="1"/>
</dbReference>
<evidence type="ECO:0000313" key="7">
    <source>
        <dbReference type="EMBL" id="KZP26999.1"/>
    </source>
</evidence>
<dbReference type="Gene3D" id="6.10.140.2220">
    <property type="match status" value="1"/>
</dbReference>
<dbReference type="OrthoDB" id="341421at2759"/>
<evidence type="ECO:0000256" key="1">
    <source>
        <dbReference type="ARBA" id="ARBA00022723"/>
    </source>
</evidence>
<dbReference type="Pfam" id="PF01753">
    <property type="entry name" value="zf-MYND"/>
    <property type="match status" value="1"/>
</dbReference>
<sequence length="483" mass="53998">MSRRGRPPIHTTEASKKAARRKTNHKYYQNHVKQKLRSVGNVGRHSGKAMPTESLSADNSRSSCPIERPTDRKHRYASPSAASTSAHLISQVYVANEPFFPEDGGIDIGTAGNDLYATTGLSEERLAARPNILALRLAVNDWYFVQKNEDIAQYVWLSYCELSEAEFTARMTNLVDTGDTLVSLLLGAIAVDGLASSIEVDVVELVKTIHRAVCELRTRLGWIVDITKTCWACKRDLLTLRCCSACSVGTYCDAVCQKIDWKHHKRICGSLFQKMGADQQAGFGNLAKQALRQILLTTDISQTLGCLAAHDISDTSSQFLHIVLVMAWKTQSRHSAVFSIFSINTYLKEERGRFLGTEIANAATWDEWHSKMQQQAPVKTPVEVQIVILLDRGISGYPLRACDAGLKLDATQELSFLQRRCFDPHAPMRHACLRLEWQGRNCDGEQLTGSEADCYIRGLRRGIILDDLKNILDGYRLQKDISH</sequence>
<dbReference type="PROSITE" id="PS50865">
    <property type="entry name" value="ZF_MYND_2"/>
    <property type="match status" value="1"/>
</dbReference>
<evidence type="ECO:0000256" key="3">
    <source>
        <dbReference type="ARBA" id="ARBA00022833"/>
    </source>
</evidence>
<protein>
    <recommendedName>
        <fullName evidence="6">MYND-type domain-containing protein</fullName>
    </recommendedName>
</protein>
<keyword evidence="2 4" id="KW-0863">Zinc-finger</keyword>
<dbReference type="EMBL" id="KV417511">
    <property type="protein sequence ID" value="KZP26999.1"/>
    <property type="molecule type" value="Genomic_DNA"/>
</dbReference>
<evidence type="ECO:0000256" key="4">
    <source>
        <dbReference type="PROSITE-ProRule" id="PRU00134"/>
    </source>
</evidence>
<gene>
    <name evidence="7" type="ORF">FIBSPDRAFT_886897</name>
</gene>
<dbReference type="GO" id="GO:0008270">
    <property type="term" value="F:zinc ion binding"/>
    <property type="evidence" value="ECO:0007669"/>
    <property type="project" value="UniProtKB-KW"/>
</dbReference>
<name>A0A166QCL3_9AGAM</name>
<evidence type="ECO:0000313" key="8">
    <source>
        <dbReference type="Proteomes" id="UP000076532"/>
    </source>
</evidence>
<dbReference type="AlphaFoldDB" id="A0A166QCL3"/>
<keyword evidence="8" id="KW-1185">Reference proteome</keyword>
<keyword evidence="1" id="KW-0479">Metal-binding</keyword>
<dbReference type="Proteomes" id="UP000076532">
    <property type="component" value="Unassembled WGS sequence"/>
</dbReference>